<gene>
    <name evidence="4" type="ORF">RM479_25825</name>
</gene>
<feature type="compositionally biased region" description="Pro residues" evidence="1">
    <location>
        <begin position="1"/>
        <end position="10"/>
    </location>
</feature>
<organism evidence="4 5">
    <name type="scientific">Nocardiopsis lambiniae</name>
    <dbReference type="NCBI Taxonomy" id="3075539"/>
    <lineage>
        <taxon>Bacteria</taxon>
        <taxon>Bacillati</taxon>
        <taxon>Actinomycetota</taxon>
        <taxon>Actinomycetes</taxon>
        <taxon>Streptosporangiales</taxon>
        <taxon>Nocardiopsidaceae</taxon>
        <taxon>Nocardiopsis</taxon>
    </lineage>
</organism>
<keyword evidence="2" id="KW-0472">Membrane</keyword>
<dbReference type="Gene3D" id="3.30.70.3400">
    <property type="match status" value="1"/>
</dbReference>
<keyword evidence="2" id="KW-1133">Transmembrane helix</keyword>
<keyword evidence="2" id="KW-0812">Transmembrane</keyword>
<evidence type="ECO:0000256" key="2">
    <source>
        <dbReference type="SAM" id="Phobius"/>
    </source>
</evidence>
<evidence type="ECO:0000313" key="5">
    <source>
        <dbReference type="Proteomes" id="UP001183390"/>
    </source>
</evidence>
<dbReference type="EMBL" id="JAVREP010000029">
    <property type="protein sequence ID" value="MDT0331840.1"/>
    <property type="molecule type" value="Genomic_DNA"/>
</dbReference>
<comment type="caution">
    <text evidence="4">The sequence shown here is derived from an EMBL/GenBank/DDBJ whole genome shotgun (WGS) entry which is preliminary data.</text>
</comment>
<sequence length="276" mass="28472">MDPHSPPQPARHPERTPSPRPRTRLHLVVGAGLVLLLIAGGVVGWVLWSGRPGGGETVELRVGGGEVAADSAEMDRVVEILGRRIAGMGHGEPAITPGPGAVTVELPPDVDTAEAVALMERPGAMTIHPVAGVVDESAEPPSTDETVLPAPDSSERLLLGPARLDNERVESTTAEFNASFSQWEVLVEFTDEGIGEWAGVTGEAACLPPGDPGRRIAIVVDGEVVSAPEVGPDVACETGLTSGATVISGDFTRDDVVTPANLIGADPLPVEVTEAP</sequence>
<feature type="transmembrane region" description="Helical" evidence="2">
    <location>
        <begin position="25"/>
        <end position="48"/>
    </location>
</feature>
<evidence type="ECO:0000313" key="4">
    <source>
        <dbReference type="EMBL" id="MDT0331840.1"/>
    </source>
</evidence>
<feature type="region of interest" description="Disordered" evidence="1">
    <location>
        <begin position="1"/>
        <end position="22"/>
    </location>
</feature>
<evidence type="ECO:0000259" key="3">
    <source>
        <dbReference type="Pfam" id="PF22599"/>
    </source>
</evidence>
<dbReference type="RefSeq" id="WP_311514296.1">
    <property type="nucleotide sequence ID" value="NZ_JAVREP010000029.1"/>
</dbReference>
<accession>A0ABU2MH28</accession>
<protein>
    <recommendedName>
        <fullName evidence="3">SecDF P1 head subdomain domain-containing protein</fullName>
    </recommendedName>
</protein>
<dbReference type="Gene3D" id="3.30.1360.200">
    <property type="match status" value="1"/>
</dbReference>
<reference evidence="5" key="1">
    <citation type="submission" date="2023-07" db="EMBL/GenBank/DDBJ databases">
        <title>30 novel species of actinomycetes from the DSMZ collection.</title>
        <authorList>
            <person name="Nouioui I."/>
        </authorList>
    </citation>
    <scope>NUCLEOTIDE SEQUENCE [LARGE SCALE GENOMIC DNA]</scope>
    <source>
        <strain evidence="5">DSM 44743</strain>
    </source>
</reference>
<dbReference type="Proteomes" id="UP001183390">
    <property type="component" value="Unassembled WGS sequence"/>
</dbReference>
<dbReference type="InterPro" id="IPR054384">
    <property type="entry name" value="SecDF_P1_head"/>
</dbReference>
<dbReference type="Pfam" id="PF22599">
    <property type="entry name" value="SecDF_P1_head"/>
    <property type="match status" value="1"/>
</dbReference>
<proteinExistence type="predicted"/>
<name>A0ABU2MH28_9ACTN</name>
<feature type="domain" description="SecDF P1 head subdomain" evidence="3">
    <location>
        <begin position="148"/>
        <end position="270"/>
    </location>
</feature>
<evidence type="ECO:0000256" key="1">
    <source>
        <dbReference type="SAM" id="MobiDB-lite"/>
    </source>
</evidence>
<keyword evidence="5" id="KW-1185">Reference proteome</keyword>